<dbReference type="OrthoDB" id="10250730at2759"/>
<keyword evidence="7" id="KW-1185">Reference proteome</keyword>
<keyword evidence="4" id="KW-0862">Zinc</keyword>
<reference evidence="6" key="1">
    <citation type="submission" date="2021-03" db="EMBL/GenBank/DDBJ databases">
        <authorList>
            <person name="Tagirdzhanova G."/>
        </authorList>
    </citation>
    <scope>NUCLEOTIDE SEQUENCE</scope>
</reference>
<dbReference type="GO" id="GO:0016787">
    <property type="term" value="F:hydrolase activity"/>
    <property type="evidence" value="ECO:0007669"/>
    <property type="project" value="UniProtKB-KW"/>
</dbReference>
<comment type="caution">
    <text evidence="6">The sequence shown here is derived from an EMBL/GenBank/DDBJ whole genome shotgun (WGS) entry which is preliminary data.</text>
</comment>
<evidence type="ECO:0000256" key="3">
    <source>
        <dbReference type="ARBA" id="ARBA00022801"/>
    </source>
</evidence>
<evidence type="ECO:0000313" key="7">
    <source>
        <dbReference type="Proteomes" id="UP000664521"/>
    </source>
</evidence>
<dbReference type="Gene3D" id="3.60.15.10">
    <property type="entry name" value="Ribonuclease Z/Hydroxyacylglutathione hydrolase-like"/>
    <property type="match status" value="1"/>
</dbReference>
<dbReference type="SUPFAM" id="SSF56281">
    <property type="entry name" value="Metallo-hydrolase/oxidoreductase"/>
    <property type="match status" value="1"/>
</dbReference>
<dbReference type="GO" id="GO:0046872">
    <property type="term" value="F:metal ion binding"/>
    <property type="evidence" value="ECO:0007669"/>
    <property type="project" value="UniProtKB-KW"/>
</dbReference>
<dbReference type="PANTHER" id="PTHR42978:SF5">
    <property type="entry name" value="METALLO-BETA-LACTAMASE DOMAIN-CONTAINING PROTEIN"/>
    <property type="match status" value="1"/>
</dbReference>
<dbReference type="AlphaFoldDB" id="A0A8H3INR8"/>
<dbReference type="EMBL" id="CAJPDS010000029">
    <property type="protein sequence ID" value="CAF9921920.1"/>
    <property type="molecule type" value="Genomic_DNA"/>
</dbReference>
<sequence length="395" mass="44013">MADDDVEPKSSPSLSIPQSNSTVEVHIVNTTTDIVVPAKAFIQPVQKGHEYMNLPTFAFLVKNKKLGKMILFDLGCRKDWWNHSPAAHESIQNRIPGLNITKSINEVLREGGEDDSKVDAVVWSHWHWDHTGDISLFPKSADLYVGPGFGKAFMPGYPSRKDSPMLEHDFEGRMVHEVSFDPINKIGNYPSFDLFGDGSFYILDVPGHAVGHIAGLARTTCDTFVFMGGDVCHFGGSFRPTTYKPLPTTIPEFVPLDKNRFHMPCPCSIFTSAHRDPPNARTSTFYKVTQEPGGWYTDPAIAQESVDRLEAFDANENVFVCVAHDGGLMDVVDWFPKGTLNTWKQKGWKARSQWGFLNELPIDGKPGRPWIAPRLIMEGKAVSGNDVKLHIEASL</sequence>
<evidence type="ECO:0000256" key="1">
    <source>
        <dbReference type="ARBA" id="ARBA00007749"/>
    </source>
</evidence>
<gene>
    <name evidence="6" type="ORF">HETSPECPRED_004672</name>
</gene>
<keyword evidence="3" id="KW-0378">Hydrolase</keyword>
<dbReference type="InterPro" id="IPR001279">
    <property type="entry name" value="Metallo-B-lactamas"/>
</dbReference>
<evidence type="ECO:0000259" key="5">
    <source>
        <dbReference type="SMART" id="SM00849"/>
    </source>
</evidence>
<dbReference type="CDD" id="cd07730">
    <property type="entry name" value="metallo-hydrolase-like_MBL-fold"/>
    <property type="match status" value="1"/>
</dbReference>
<evidence type="ECO:0000256" key="2">
    <source>
        <dbReference type="ARBA" id="ARBA00022723"/>
    </source>
</evidence>
<feature type="domain" description="Metallo-beta-lactamase" evidence="5">
    <location>
        <begin position="55"/>
        <end position="274"/>
    </location>
</feature>
<name>A0A8H3INR8_9LECA</name>
<dbReference type="PANTHER" id="PTHR42978">
    <property type="entry name" value="QUORUM-QUENCHING LACTONASE YTNP-RELATED-RELATED"/>
    <property type="match status" value="1"/>
</dbReference>
<comment type="similarity">
    <text evidence="1">Belongs to the metallo-beta-lactamase superfamily.</text>
</comment>
<protein>
    <recommendedName>
        <fullName evidence="5">Metallo-beta-lactamase domain-containing protein</fullName>
    </recommendedName>
</protein>
<dbReference type="Proteomes" id="UP000664521">
    <property type="component" value="Unassembled WGS sequence"/>
</dbReference>
<proteinExistence type="inferred from homology"/>
<organism evidence="6 7">
    <name type="scientific">Heterodermia speciosa</name>
    <dbReference type="NCBI Taxonomy" id="116794"/>
    <lineage>
        <taxon>Eukaryota</taxon>
        <taxon>Fungi</taxon>
        <taxon>Dikarya</taxon>
        <taxon>Ascomycota</taxon>
        <taxon>Pezizomycotina</taxon>
        <taxon>Lecanoromycetes</taxon>
        <taxon>OSLEUM clade</taxon>
        <taxon>Lecanoromycetidae</taxon>
        <taxon>Caliciales</taxon>
        <taxon>Physciaceae</taxon>
        <taxon>Heterodermia</taxon>
    </lineage>
</organism>
<accession>A0A8H3INR8</accession>
<dbReference type="Pfam" id="PF00753">
    <property type="entry name" value="Lactamase_B"/>
    <property type="match status" value="1"/>
</dbReference>
<keyword evidence="2" id="KW-0479">Metal-binding</keyword>
<dbReference type="SMART" id="SM00849">
    <property type="entry name" value="Lactamase_B"/>
    <property type="match status" value="1"/>
</dbReference>
<evidence type="ECO:0000256" key="4">
    <source>
        <dbReference type="ARBA" id="ARBA00022833"/>
    </source>
</evidence>
<evidence type="ECO:0000313" key="6">
    <source>
        <dbReference type="EMBL" id="CAF9921920.1"/>
    </source>
</evidence>
<dbReference type="InterPro" id="IPR036866">
    <property type="entry name" value="RibonucZ/Hydroxyglut_hydro"/>
</dbReference>
<dbReference type="InterPro" id="IPR051013">
    <property type="entry name" value="MBL_superfamily_lactonases"/>
</dbReference>